<sequence>MKIICPMQDEHLLSRDLSSIILPEWLTNHQDPVGRCPVTYRKISDPQMAWPPVLLAAECACERSRCTTRGTHLCITVYMAINVHTKHEGIKKEIISVDCICAAPRARLVKLKKPPIVN</sequence>
<gene>
    <name evidence="1" type="ORF">O3M35_011420</name>
</gene>
<reference evidence="1 2" key="1">
    <citation type="submission" date="2022-12" db="EMBL/GenBank/DDBJ databases">
        <title>Chromosome-level genome assembly of true bugs.</title>
        <authorList>
            <person name="Ma L."/>
            <person name="Li H."/>
        </authorList>
    </citation>
    <scope>NUCLEOTIDE SEQUENCE [LARGE SCALE GENOMIC DNA]</scope>
    <source>
        <strain evidence="1">Lab_2022b</strain>
    </source>
</reference>
<organism evidence="1 2">
    <name type="scientific">Rhynocoris fuscipes</name>
    <dbReference type="NCBI Taxonomy" id="488301"/>
    <lineage>
        <taxon>Eukaryota</taxon>
        <taxon>Metazoa</taxon>
        <taxon>Ecdysozoa</taxon>
        <taxon>Arthropoda</taxon>
        <taxon>Hexapoda</taxon>
        <taxon>Insecta</taxon>
        <taxon>Pterygota</taxon>
        <taxon>Neoptera</taxon>
        <taxon>Paraneoptera</taxon>
        <taxon>Hemiptera</taxon>
        <taxon>Heteroptera</taxon>
        <taxon>Panheteroptera</taxon>
        <taxon>Cimicomorpha</taxon>
        <taxon>Reduviidae</taxon>
        <taxon>Harpactorinae</taxon>
        <taxon>Harpactorini</taxon>
        <taxon>Rhynocoris</taxon>
    </lineage>
</organism>
<keyword evidence="2" id="KW-1185">Reference proteome</keyword>
<comment type="caution">
    <text evidence="1">The sequence shown here is derived from an EMBL/GenBank/DDBJ whole genome shotgun (WGS) entry which is preliminary data.</text>
</comment>
<accession>A0AAW1CW77</accession>
<dbReference type="EMBL" id="JAPXFL010000008">
    <property type="protein sequence ID" value="KAK9502706.1"/>
    <property type="molecule type" value="Genomic_DNA"/>
</dbReference>
<name>A0AAW1CW77_9HEMI</name>
<proteinExistence type="predicted"/>
<dbReference type="AlphaFoldDB" id="A0AAW1CW77"/>
<dbReference type="Proteomes" id="UP001461498">
    <property type="component" value="Unassembled WGS sequence"/>
</dbReference>
<evidence type="ECO:0000313" key="1">
    <source>
        <dbReference type="EMBL" id="KAK9502706.1"/>
    </source>
</evidence>
<evidence type="ECO:0000313" key="2">
    <source>
        <dbReference type="Proteomes" id="UP001461498"/>
    </source>
</evidence>
<protein>
    <submittedName>
        <fullName evidence="1">Uncharacterized protein</fullName>
    </submittedName>
</protein>